<feature type="compositionally biased region" description="Basic and acidic residues" evidence="1">
    <location>
        <begin position="21"/>
        <end position="31"/>
    </location>
</feature>
<organism evidence="2 3">
    <name type="scientific">Polyporus arcularius HHB13444</name>
    <dbReference type="NCBI Taxonomy" id="1314778"/>
    <lineage>
        <taxon>Eukaryota</taxon>
        <taxon>Fungi</taxon>
        <taxon>Dikarya</taxon>
        <taxon>Basidiomycota</taxon>
        <taxon>Agaricomycotina</taxon>
        <taxon>Agaricomycetes</taxon>
        <taxon>Polyporales</taxon>
        <taxon>Polyporaceae</taxon>
        <taxon>Polyporus</taxon>
    </lineage>
</organism>
<evidence type="ECO:0000256" key="1">
    <source>
        <dbReference type="SAM" id="MobiDB-lite"/>
    </source>
</evidence>
<protein>
    <submittedName>
        <fullName evidence="2">Uncharacterized protein</fullName>
    </submittedName>
</protein>
<sequence length="83" mass="9564">MNTPPEVQLLELVRDSNTLSRAKERGSRPGDDADSTMPKHLFDGLVSHLRMHLPTEVCYLALRRVRRDRRILWRPVATVLCAE</sequence>
<evidence type="ECO:0000313" key="3">
    <source>
        <dbReference type="Proteomes" id="UP000308197"/>
    </source>
</evidence>
<feature type="region of interest" description="Disordered" evidence="1">
    <location>
        <begin position="13"/>
        <end position="37"/>
    </location>
</feature>
<name>A0A5C3PYU0_9APHY</name>
<accession>A0A5C3PYU0</accession>
<keyword evidence="3" id="KW-1185">Reference proteome</keyword>
<reference evidence="2 3" key="1">
    <citation type="journal article" date="2019" name="Nat. Ecol. Evol.">
        <title>Megaphylogeny resolves global patterns of mushroom evolution.</title>
        <authorList>
            <person name="Varga T."/>
            <person name="Krizsan K."/>
            <person name="Foldi C."/>
            <person name="Dima B."/>
            <person name="Sanchez-Garcia M."/>
            <person name="Sanchez-Ramirez S."/>
            <person name="Szollosi G.J."/>
            <person name="Szarkandi J.G."/>
            <person name="Papp V."/>
            <person name="Albert L."/>
            <person name="Andreopoulos W."/>
            <person name="Angelini C."/>
            <person name="Antonin V."/>
            <person name="Barry K.W."/>
            <person name="Bougher N.L."/>
            <person name="Buchanan P."/>
            <person name="Buyck B."/>
            <person name="Bense V."/>
            <person name="Catcheside P."/>
            <person name="Chovatia M."/>
            <person name="Cooper J."/>
            <person name="Damon W."/>
            <person name="Desjardin D."/>
            <person name="Finy P."/>
            <person name="Geml J."/>
            <person name="Haridas S."/>
            <person name="Hughes K."/>
            <person name="Justo A."/>
            <person name="Karasinski D."/>
            <person name="Kautmanova I."/>
            <person name="Kiss B."/>
            <person name="Kocsube S."/>
            <person name="Kotiranta H."/>
            <person name="LaButti K.M."/>
            <person name="Lechner B.E."/>
            <person name="Liimatainen K."/>
            <person name="Lipzen A."/>
            <person name="Lukacs Z."/>
            <person name="Mihaltcheva S."/>
            <person name="Morgado L.N."/>
            <person name="Niskanen T."/>
            <person name="Noordeloos M.E."/>
            <person name="Ohm R.A."/>
            <person name="Ortiz-Santana B."/>
            <person name="Ovrebo C."/>
            <person name="Racz N."/>
            <person name="Riley R."/>
            <person name="Savchenko A."/>
            <person name="Shiryaev A."/>
            <person name="Soop K."/>
            <person name="Spirin V."/>
            <person name="Szebenyi C."/>
            <person name="Tomsovsky M."/>
            <person name="Tulloss R.E."/>
            <person name="Uehling J."/>
            <person name="Grigoriev I.V."/>
            <person name="Vagvolgyi C."/>
            <person name="Papp T."/>
            <person name="Martin F.M."/>
            <person name="Miettinen O."/>
            <person name="Hibbett D.S."/>
            <person name="Nagy L.G."/>
        </authorList>
    </citation>
    <scope>NUCLEOTIDE SEQUENCE [LARGE SCALE GENOMIC DNA]</scope>
    <source>
        <strain evidence="2 3">HHB13444</strain>
    </source>
</reference>
<dbReference type="EMBL" id="ML210988">
    <property type="protein sequence ID" value="TFK93028.1"/>
    <property type="molecule type" value="Genomic_DNA"/>
</dbReference>
<proteinExistence type="predicted"/>
<evidence type="ECO:0000313" key="2">
    <source>
        <dbReference type="EMBL" id="TFK93028.1"/>
    </source>
</evidence>
<dbReference type="Proteomes" id="UP000308197">
    <property type="component" value="Unassembled WGS sequence"/>
</dbReference>
<dbReference type="AlphaFoldDB" id="A0A5C3PYU0"/>
<gene>
    <name evidence="2" type="ORF">K466DRAFT_169122</name>
</gene>
<dbReference type="InParanoid" id="A0A5C3PYU0"/>